<dbReference type="InterPro" id="IPR017853">
    <property type="entry name" value="GH"/>
</dbReference>
<dbReference type="FunFam" id="3.20.20.80:FF:000064">
    <property type="entry name" value="Oligo-1,6-glucosidase"/>
    <property type="match status" value="1"/>
</dbReference>
<dbReference type="Gene3D" id="3.90.400.10">
    <property type="entry name" value="Oligo-1,6-glucosidase, Domain 2"/>
    <property type="match status" value="1"/>
</dbReference>
<keyword evidence="6" id="KW-1185">Reference proteome</keyword>
<evidence type="ECO:0000313" key="5">
    <source>
        <dbReference type="EMBL" id="NNU81318.1"/>
    </source>
</evidence>
<dbReference type="EMBL" id="JABFBC010000002">
    <property type="protein sequence ID" value="NNU81318.1"/>
    <property type="molecule type" value="Genomic_DNA"/>
</dbReference>
<dbReference type="PANTHER" id="PTHR10357">
    <property type="entry name" value="ALPHA-AMYLASE FAMILY MEMBER"/>
    <property type="match status" value="1"/>
</dbReference>
<dbReference type="FunFam" id="3.90.400.10:FF:000002">
    <property type="entry name" value="Sucrose isomerase"/>
    <property type="match status" value="1"/>
</dbReference>
<dbReference type="NCBIfam" id="NF008183">
    <property type="entry name" value="PRK10933.1"/>
    <property type="match status" value="1"/>
</dbReference>
<dbReference type="Gene3D" id="3.20.20.80">
    <property type="entry name" value="Glycosidases"/>
    <property type="match status" value="1"/>
</dbReference>
<organism evidence="5 6">
    <name type="scientific">Halovulum dunhuangense</name>
    <dbReference type="NCBI Taxonomy" id="1505036"/>
    <lineage>
        <taxon>Bacteria</taxon>
        <taxon>Pseudomonadati</taxon>
        <taxon>Pseudomonadota</taxon>
        <taxon>Alphaproteobacteria</taxon>
        <taxon>Rhodobacterales</taxon>
        <taxon>Paracoccaceae</taxon>
        <taxon>Halovulum</taxon>
    </lineage>
</organism>
<reference evidence="5 6" key="1">
    <citation type="submission" date="2020-05" db="EMBL/GenBank/DDBJ databases">
        <title>Gimesia benthica sp. nov., a novel planctomycete isolated from a deep-sea water sample of the Northwest Indian Ocean.</title>
        <authorList>
            <person name="Wang J."/>
            <person name="Ruan C."/>
            <person name="Song L."/>
            <person name="Zhu Y."/>
            <person name="Li A."/>
            <person name="Zheng X."/>
            <person name="Wang L."/>
            <person name="Lu Z."/>
            <person name="Huang Y."/>
            <person name="Du W."/>
            <person name="Zhou Y."/>
            <person name="Huang L."/>
            <person name="Dai X."/>
        </authorList>
    </citation>
    <scope>NUCLEOTIDE SEQUENCE [LARGE SCALE GENOMIC DNA]</scope>
    <source>
        <strain evidence="5 6">YYQ-30</strain>
    </source>
</reference>
<accession>A0A849L4G3</accession>
<evidence type="ECO:0000256" key="1">
    <source>
        <dbReference type="ARBA" id="ARBA00008061"/>
    </source>
</evidence>
<gene>
    <name evidence="5" type="ORF">HMH01_12805</name>
</gene>
<dbReference type="Proteomes" id="UP000572377">
    <property type="component" value="Unassembled WGS sequence"/>
</dbReference>
<evidence type="ECO:0000256" key="3">
    <source>
        <dbReference type="ARBA" id="ARBA00023295"/>
    </source>
</evidence>
<dbReference type="InterPro" id="IPR013780">
    <property type="entry name" value="Glyco_hydro_b"/>
</dbReference>
<dbReference type="Gene3D" id="2.60.40.1180">
    <property type="entry name" value="Golgi alpha-mannosidase II"/>
    <property type="match status" value="1"/>
</dbReference>
<evidence type="ECO:0000259" key="4">
    <source>
        <dbReference type="SMART" id="SM00642"/>
    </source>
</evidence>
<sequence length="548" mass="61427">MTHDPPPWWQRATGYQIYPRSFCDSNGDGIGDIPGILSRLDHLAELGIGFVWLSPVYRSPMADNGYDISDYRDVAPEFGTLADLDRLIAAARERDIGIVMDLVVNHTSDRHAWFEAARSARDHRLRDFYIWRDPAPDGGPPDTRQSYFGGPAWEWDAGSGQYYFHLFAKEQPDLNWRNPELRAAIHDMMRWWLDRGIAGFRMDVIDLIGKDVDAGLIEEGPFLHHYLQEMHRAVLAGRDVLSVGESWNATTDTALLYSGRTRGELSMIFQFEQVTRFWDPALGKWKPRRMDLPALKEVFFRWQAALAQDGWNALFWGNHDLPRAVSRHGCDGVHRVASAKTLATVLHTMRGTPFVYQGDEIGMTNARFTRIEQFRDVETLNHHALEVARGMDPAAFIAGANANGRDNGRTPMQWTAGKNAGFTSGTPWIGVNPNHAEINVADQARDEGSVLAHHRRLIALRKSHPVLVEGSFTPHLAEHPQIWAQERRLEGVRLVVLANFGCTDCALDLPPTLAIEGRCLLATHGARAALSGRVTLAPWESVVILSGA</sequence>
<dbReference type="InterPro" id="IPR045857">
    <property type="entry name" value="O16G_dom_2"/>
</dbReference>
<name>A0A849L4G3_9RHOB</name>
<dbReference type="RefSeq" id="WP_171326149.1">
    <property type="nucleotide sequence ID" value="NZ_JABFBC010000002.1"/>
</dbReference>
<protein>
    <submittedName>
        <fullName evidence="5">Alpha-glucosidase</fullName>
    </submittedName>
</protein>
<comment type="similarity">
    <text evidence="1">Belongs to the glycosyl hydrolase 13 family.</text>
</comment>
<feature type="domain" description="Glycosyl hydrolase family 13 catalytic" evidence="4">
    <location>
        <begin position="16"/>
        <end position="395"/>
    </location>
</feature>
<keyword evidence="2" id="KW-0378">Hydrolase</keyword>
<dbReference type="PANTHER" id="PTHR10357:SF179">
    <property type="entry name" value="NEUTRAL AND BASIC AMINO ACID TRANSPORT PROTEIN RBAT"/>
    <property type="match status" value="1"/>
</dbReference>
<dbReference type="SUPFAM" id="SSF51011">
    <property type="entry name" value="Glycosyl hydrolase domain"/>
    <property type="match status" value="1"/>
</dbReference>
<dbReference type="GO" id="GO:0009313">
    <property type="term" value="P:oligosaccharide catabolic process"/>
    <property type="evidence" value="ECO:0007669"/>
    <property type="project" value="TreeGrafter"/>
</dbReference>
<dbReference type="SMART" id="SM00642">
    <property type="entry name" value="Aamy"/>
    <property type="match status" value="1"/>
</dbReference>
<evidence type="ECO:0000313" key="6">
    <source>
        <dbReference type="Proteomes" id="UP000572377"/>
    </source>
</evidence>
<dbReference type="GO" id="GO:0004556">
    <property type="term" value="F:alpha-amylase activity"/>
    <property type="evidence" value="ECO:0007669"/>
    <property type="project" value="TreeGrafter"/>
</dbReference>
<dbReference type="Pfam" id="PF00128">
    <property type="entry name" value="Alpha-amylase"/>
    <property type="match status" value="1"/>
</dbReference>
<dbReference type="AlphaFoldDB" id="A0A849L4G3"/>
<dbReference type="CDD" id="cd11333">
    <property type="entry name" value="AmyAc_SI_OligoGlu_DGase"/>
    <property type="match status" value="1"/>
</dbReference>
<dbReference type="InterPro" id="IPR006047">
    <property type="entry name" value="GH13_cat_dom"/>
</dbReference>
<keyword evidence="3" id="KW-0326">Glycosidase</keyword>
<dbReference type="SUPFAM" id="SSF51445">
    <property type="entry name" value="(Trans)glycosidases"/>
    <property type="match status" value="1"/>
</dbReference>
<proteinExistence type="inferred from homology"/>
<comment type="caution">
    <text evidence="5">The sequence shown here is derived from an EMBL/GenBank/DDBJ whole genome shotgun (WGS) entry which is preliminary data.</text>
</comment>
<evidence type="ECO:0000256" key="2">
    <source>
        <dbReference type="ARBA" id="ARBA00022801"/>
    </source>
</evidence>